<dbReference type="EMBL" id="JADGKB010000042">
    <property type="protein sequence ID" value="KAJ3257130.1"/>
    <property type="molecule type" value="Genomic_DNA"/>
</dbReference>
<dbReference type="GO" id="GO:0017017">
    <property type="term" value="F:MAP kinase tyrosine/serine/threonine phosphatase activity"/>
    <property type="evidence" value="ECO:0007669"/>
    <property type="project" value="TreeGrafter"/>
</dbReference>
<dbReference type="GO" id="GO:0008330">
    <property type="term" value="F:protein tyrosine/threonine phosphatase activity"/>
    <property type="evidence" value="ECO:0007669"/>
    <property type="project" value="TreeGrafter"/>
</dbReference>
<gene>
    <name evidence="3" type="primary">DUSP6</name>
    <name evidence="3" type="ORF">HK103_004958</name>
</gene>
<dbReference type="PANTHER" id="PTHR10159">
    <property type="entry name" value="DUAL SPECIFICITY PROTEIN PHOSPHATASE"/>
    <property type="match status" value="1"/>
</dbReference>
<dbReference type="Gene3D" id="3.90.190.10">
    <property type="entry name" value="Protein tyrosine phosphatase superfamily"/>
    <property type="match status" value="1"/>
</dbReference>
<dbReference type="AlphaFoldDB" id="A0AAD5Y3S8"/>
<dbReference type="InterPro" id="IPR029021">
    <property type="entry name" value="Prot-tyrosine_phosphatase-like"/>
</dbReference>
<dbReference type="PANTHER" id="PTHR10159:SF519">
    <property type="entry name" value="DUAL SPECIFICITY PROTEIN PHOSPHATASE MPK3"/>
    <property type="match status" value="1"/>
</dbReference>
<dbReference type="CDD" id="cd14498">
    <property type="entry name" value="DSP"/>
    <property type="match status" value="1"/>
</dbReference>
<protein>
    <submittedName>
        <fullName evidence="3">Dual specificity protein phosphatase 6</fullName>
    </submittedName>
</protein>
<dbReference type="Pfam" id="PF00581">
    <property type="entry name" value="Rhodanese"/>
    <property type="match status" value="1"/>
</dbReference>
<dbReference type="GO" id="GO:0005737">
    <property type="term" value="C:cytoplasm"/>
    <property type="evidence" value="ECO:0007669"/>
    <property type="project" value="TreeGrafter"/>
</dbReference>
<sequence length="260" mass="29809">MASCTAVYLVELLSTNYLNTLIIDACKQPNGSIPGSRHYQYMSNWKEHFKGNGLTNPDNQFSIQNTFFEQRIDSHVVIYDETGTGNAQLLAKRIAEEGYCRSCHYLEGGIEEFIKLYPLLSTSSEQPFNHQVDHLFLGSLGGIPGNKPIEYIRKYQKELVDKVWFGLEGDCPTKILDFLFLSSYFGCTRKELLKNNIKKVIRLGWGFQSDVSSADEIEFHDFPVPDTPQTPIIELFEETTKIIEEARKQNINVLVHCKYY</sequence>
<reference evidence="3" key="1">
    <citation type="submission" date="2020-05" db="EMBL/GenBank/DDBJ databases">
        <title>Phylogenomic resolution of chytrid fungi.</title>
        <authorList>
            <person name="Stajich J.E."/>
            <person name="Amses K."/>
            <person name="Simmons R."/>
            <person name="Seto K."/>
            <person name="Myers J."/>
            <person name="Bonds A."/>
            <person name="Quandt C.A."/>
            <person name="Barry K."/>
            <person name="Liu P."/>
            <person name="Grigoriev I."/>
            <person name="Longcore J.E."/>
            <person name="James T.Y."/>
        </authorList>
    </citation>
    <scope>NUCLEOTIDE SEQUENCE</scope>
    <source>
        <strain evidence="3">PLAUS21</strain>
    </source>
</reference>
<organism evidence="3 4">
    <name type="scientific">Boothiomyces macroporosus</name>
    <dbReference type="NCBI Taxonomy" id="261099"/>
    <lineage>
        <taxon>Eukaryota</taxon>
        <taxon>Fungi</taxon>
        <taxon>Fungi incertae sedis</taxon>
        <taxon>Chytridiomycota</taxon>
        <taxon>Chytridiomycota incertae sedis</taxon>
        <taxon>Chytridiomycetes</taxon>
        <taxon>Rhizophydiales</taxon>
        <taxon>Terramycetaceae</taxon>
        <taxon>Boothiomyces</taxon>
    </lineage>
</organism>
<keyword evidence="1" id="KW-0378">Hydrolase</keyword>
<accession>A0AAD5Y3S8</accession>
<evidence type="ECO:0000313" key="4">
    <source>
        <dbReference type="Proteomes" id="UP001210925"/>
    </source>
</evidence>
<feature type="domain" description="Rhodanese" evidence="2">
    <location>
        <begin position="73"/>
        <end position="122"/>
    </location>
</feature>
<dbReference type="PROSITE" id="PS50206">
    <property type="entry name" value="RHODANESE_3"/>
    <property type="match status" value="1"/>
</dbReference>
<dbReference type="GO" id="GO:0043409">
    <property type="term" value="P:negative regulation of MAPK cascade"/>
    <property type="evidence" value="ECO:0007669"/>
    <property type="project" value="TreeGrafter"/>
</dbReference>
<dbReference type="Proteomes" id="UP001210925">
    <property type="component" value="Unassembled WGS sequence"/>
</dbReference>
<dbReference type="SUPFAM" id="SSF52821">
    <property type="entry name" value="Rhodanese/Cell cycle control phosphatase"/>
    <property type="match status" value="1"/>
</dbReference>
<dbReference type="GO" id="GO:0033550">
    <property type="term" value="F:MAP kinase tyrosine phosphatase activity"/>
    <property type="evidence" value="ECO:0007669"/>
    <property type="project" value="TreeGrafter"/>
</dbReference>
<comment type="caution">
    <text evidence="3">The sequence shown here is derived from an EMBL/GenBank/DDBJ whole genome shotgun (WGS) entry which is preliminary data.</text>
</comment>
<keyword evidence="1" id="KW-0904">Protein phosphatase</keyword>
<proteinExistence type="predicted"/>
<dbReference type="SUPFAM" id="SSF52799">
    <property type="entry name" value="(Phosphotyrosine protein) phosphatases II"/>
    <property type="match status" value="1"/>
</dbReference>
<evidence type="ECO:0000313" key="3">
    <source>
        <dbReference type="EMBL" id="KAJ3257130.1"/>
    </source>
</evidence>
<name>A0AAD5Y3S8_9FUNG</name>
<dbReference type="InterPro" id="IPR036873">
    <property type="entry name" value="Rhodanese-like_dom_sf"/>
</dbReference>
<evidence type="ECO:0000256" key="1">
    <source>
        <dbReference type="ARBA" id="ARBA00022912"/>
    </source>
</evidence>
<dbReference type="InterPro" id="IPR001763">
    <property type="entry name" value="Rhodanese-like_dom"/>
</dbReference>
<dbReference type="Gene3D" id="3.40.250.10">
    <property type="entry name" value="Rhodanese-like domain"/>
    <property type="match status" value="1"/>
</dbReference>
<evidence type="ECO:0000259" key="2">
    <source>
        <dbReference type="PROSITE" id="PS50206"/>
    </source>
</evidence>
<keyword evidence="4" id="KW-1185">Reference proteome</keyword>